<dbReference type="PANTHER" id="PTHR44376:SF22">
    <property type="entry name" value="TRANSCRIPTIONAL COREPRESSOR LEUNIG_HOMOLOG"/>
    <property type="match status" value="1"/>
</dbReference>
<name>A0A1S4C5S0_TOBAC</name>
<keyword evidence="1" id="KW-0853">WD repeat</keyword>
<reference evidence="3" key="1">
    <citation type="submission" date="2025-08" db="UniProtKB">
        <authorList>
            <consortium name="RefSeq"/>
        </authorList>
    </citation>
    <scope>IDENTIFICATION</scope>
</reference>
<dbReference type="GO" id="GO:0003714">
    <property type="term" value="F:transcription corepressor activity"/>
    <property type="evidence" value="ECO:0007669"/>
    <property type="project" value="InterPro"/>
</dbReference>
<evidence type="ECO:0000256" key="1">
    <source>
        <dbReference type="PROSITE-ProRule" id="PRU00221"/>
    </source>
</evidence>
<sequence>MPHLVRLSIGDNFALNYLQFVSSFYLLQGGSAQVRFQPITGHQLAAASDKVVSIFDVENDRQLQSFQGHSGVVNYLCWDLNGDLLASVSEESVKVWSLTTGDCIHENQFHSCVFHPSCSALLVIGGMRVIIAFFCQFYFYHFCKMSI</sequence>
<accession>A0A1S4C5S0</accession>
<organism evidence="3">
    <name type="scientific">Nicotiana tabacum</name>
    <name type="common">Common tobacco</name>
    <dbReference type="NCBI Taxonomy" id="4097"/>
    <lineage>
        <taxon>Eukaryota</taxon>
        <taxon>Viridiplantae</taxon>
        <taxon>Streptophyta</taxon>
        <taxon>Embryophyta</taxon>
        <taxon>Tracheophyta</taxon>
        <taxon>Spermatophyta</taxon>
        <taxon>Magnoliopsida</taxon>
        <taxon>eudicotyledons</taxon>
        <taxon>Gunneridae</taxon>
        <taxon>Pentapetalae</taxon>
        <taxon>asterids</taxon>
        <taxon>lamiids</taxon>
        <taxon>Solanales</taxon>
        <taxon>Solanaceae</taxon>
        <taxon>Nicotianoideae</taxon>
        <taxon>Nicotianeae</taxon>
        <taxon>Nicotiana</taxon>
    </lineage>
</organism>
<dbReference type="STRING" id="4097.A0A1S4C5S0"/>
<proteinExistence type="predicted"/>
<dbReference type="InterPro" id="IPR001680">
    <property type="entry name" value="WD40_rpt"/>
</dbReference>
<dbReference type="PROSITE" id="PS50082">
    <property type="entry name" value="WD_REPEATS_2"/>
    <property type="match status" value="1"/>
</dbReference>
<dbReference type="OrthoDB" id="5600002at2759"/>
<dbReference type="PANTHER" id="PTHR44376">
    <property type="entry name" value="TRANSCRIPTIONAL REGULATOR OF FILAMENTOUS GROWTH FLO8"/>
    <property type="match status" value="1"/>
</dbReference>
<keyword evidence="2" id="KW-1133">Transmembrane helix</keyword>
<dbReference type="SUPFAM" id="SSF50978">
    <property type="entry name" value="WD40 repeat-like"/>
    <property type="match status" value="1"/>
</dbReference>
<gene>
    <name evidence="3" type="primary">LOC107815462</name>
</gene>
<dbReference type="InterPro" id="IPR044716">
    <property type="entry name" value="LEUNIG-like"/>
</dbReference>
<feature type="repeat" description="WD" evidence="1">
    <location>
        <begin position="66"/>
        <end position="106"/>
    </location>
</feature>
<dbReference type="SMART" id="SM00320">
    <property type="entry name" value="WD40"/>
    <property type="match status" value="2"/>
</dbReference>
<dbReference type="InterPro" id="IPR036322">
    <property type="entry name" value="WD40_repeat_dom_sf"/>
</dbReference>
<dbReference type="PaxDb" id="4097-A0A1S4C5S0"/>
<dbReference type="InterPro" id="IPR015943">
    <property type="entry name" value="WD40/YVTN_repeat-like_dom_sf"/>
</dbReference>
<dbReference type="SMR" id="A0A1S4C5S0"/>
<dbReference type="Gene3D" id="2.130.10.10">
    <property type="entry name" value="YVTN repeat-like/Quinoprotein amine dehydrogenase"/>
    <property type="match status" value="1"/>
</dbReference>
<dbReference type="AlphaFoldDB" id="A0A1S4C5S0"/>
<protein>
    <submittedName>
        <fullName evidence="3">Transcriptional corepressor LEUNIG_HOMOLOG-like isoform X1</fullName>
    </submittedName>
</protein>
<feature type="transmembrane region" description="Helical" evidence="2">
    <location>
        <begin position="120"/>
        <end position="140"/>
    </location>
</feature>
<evidence type="ECO:0000256" key="2">
    <source>
        <dbReference type="SAM" id="Phobius"/>
    </source>
</evidence>
<dbReference type="RefSeq" id="XP_016496530.1">
    <property type="nucleotide sequence ID" value="XM_016641044.1"/>
</dbReference>
<keyword evidence="2" id="KW-0812">Transmembrane</keyword>
<dbReference type="KEGG" id="nta:107815462"/>
<keyword evidence="2" id="KW-0472">Membrane</keyword>
<dbReference type="Pfam" id="PF00400">
    <property type="entry name" value="WD40"/>
    <property type="match status" value="1"/>
</dbReference>
<evidence type="ECO:0000313" key="3">
    <source>
        <dbReference type="RefSeq" id="XP_016496530.1"/>
    </source>
</evidence>